<feature type="transmembrane region" description="Helical" evidence="8">
    <location>
        <begin position="179"/>
        <end position="201"/>
    </location>
</feature>
<organism evidence="9 10">
    <name type="scientific">Klebsormidium nitens</name>
    <name type="common">Green alga</name>
    <name type="synonym">Ulothrix nitens</name>
    <dbReference type="NCBI Taxonomy" id="105231"/>
    <lineage>
        <taxon>Eukaryota</taxon>
        <taxon>Viridiplantae</taxon>
        <taxon>Streptophyta</taxon>
        <taxon>Klebsormidiophyceae</taxon>
        <taxon>Klebsormidiales</taxon>
        <taxon>Klebsormidiaceae</taxon>
        <taxon>Klebsormidium</taxon>
    </lineage>
</organism>
<feature type="transmembrane region" description="Helical" evidence="8">
    <location>
        <begin position="344"/>
        <end position="366"/>
    </location>
</feature>
<keyword evidence="3" id="KW-0813">Transport</keyword>
<feature type="transmembrane region" description="Helical" evidence="8">
    <location>
        <begin position="408"/>
        <end position="431"/>
    </location>
</feature>
<dbReference type="OrthoDB" id="1856718at2759"/>
<dbReference type="AlphaFoldDB" id="A0A0U9HHK0"/>
<evidence type="ECO:0000256" key="7">
    <source>
        <dbReference type="SAM" id="MobiDB-lite"/>
    </source>
</evidence>
<evidence type="ECO:0000256" key="3">
    <source>
        <dbReference type="ARBA" id="ARBA00022448"/>
    </source>
</evidence>
<name>A0A0U9HHK0_KLENI</name>
<feature type="transmembrane region" description="Helical" evidence="8">
    <location>
        <begin position="83"/>
        <end position="101"/>
    </location>
</feature>
<keyword evidence="5 8" id="KW-1133">Transmembrane helix</keyword>
<feature type="compositionally biased region" description="Polar residues" evidence="7">
    <location>
        <begin position="270"/>
        <end position="280"/>
    </location>
</feature>
<dbReference type="InterPro" id="IPR002259">
    <property type="entry name" value="Eqnu_transpt"/>
</dbReference>
<keyword evidence="4 8" id="KW-0812">Transmembrane</keyword>
<feature type="transmembrane region" description="Helical" evidence="8">
    <location>
        <begin position="437"/>
        <end position="461"/>
    </location>
</feature>
<gene>
    <name evidence="9" type="ORF">KFL_000010140</name>
</gene>
<dbReference type="STRING" id="105231.A0A0U9HHK0"/>
<evidence type="ECO:0000313" key="9">
    <source>
        <dbReference type="EMBL" id="GAQ77565.1"/>
    </source>
</evidence>
<dbReference type="Proteomes" id="UP000054558">
    <property type="component" value="Unassembled WGS sequence"/>
</dbReference>
<evidence type="ECO:0000313" key="10">
    <source>
        <dbReference type="Proteomes" id="UP000054558"/>
    </source>
</evidence>
<dbReference type="PIRSF" id="PIRSF016379">
    <property type="entry name" value="ENT"/>
    <property type="match status" value="1"/>
</dbReference>
<dbReference type="PRINTS" id="PR01130">
    <property type="entry name" value="DERENTRNSPRT"/>
</dbReference>
<evidence type="ECO:0000256" key="8">
    <source>
        <dbReference type="SAM" id="Phobius"/>
    </source>
</evidence>
<dbReference type="OMA" id="GSPWTTK"/>
<evidence type="ECO:0000256" key="4">
    <source>
        <dbReference type="ARBA" id="ARBA00022692"/>
    </source>
</evidence>
<feature type="transmembrane region" description="Helical" evidence="8">
    <location>
        <begin position="213"/>
        <end position="233"/>
    </location>
</feature>
<dbReference type="GO" id="GO:0005886">
    <property type="term" value="C:plasma membrane"/>
    <property type="evidence" value="ECO:0000318"/>
    <property type="project" value="GO_Central"/>
</dbReference>
<feature type="transmembrane region" description="Helical" evidence="8">
    <location>
        <begin position="473"/>
        <end position="496"/>
    </location>
</feature>
<feature type="transmembrane region" description="Helical" evidence="8">
    <location>
        <begin position="145"/>
        <end position="167"/>
    </location>
</feature>
<feature type="region of interest" description="Disordered" evidence="7">
    <location>
        <begin position="253"/>
        <end position="280"/>
    </location>
</feature>
<evidence type="ECO:0000256" key="6">
    <source>
        <dbReference type="ARBA" id="ARBA00023136"/>
    </source>
</evidence>
<accession>A0A0U9HHK0</accession>
<evidence type="ECO:0000256" key="1">
    <source>
        <dbReference type="ARBA" id="ARBA00004141"/>
    </source>
</evidence>
<proteinExistence type="inferred from homology"/>
<feature type="transmembrane region" description="Helical" evidence="8">
    <location>
        <begin position="113"/>
        <end position="133"/>
    </location>
</feature>
<reference evidence="9 10" key="1">
    <citation type="journal article" date="2014" name="Nat. Commun.">
        <title>Klebsormidium flaccidum genome reveals primary factors for plant terrestrial adaptation.</title>
        <authorList>
            <person name="Hori K."/>
            <person name="Maruyama F."/>
            <person name="Fujisawa T."/>
            <person name="Togashi T."/>
            <person name="Yamamoto N."/>
            <person name="Seo M."/>
            <person name="Sato S."/>
            <person name="Yamada T."/>
            <person name="Mori H."/>
            <person name="Tajima N."/>
            <person name="Moriyama T."/>
            <person name="Ikeuchi M."/>
            <person name="Watanabe M."/>
            <person name="Wada H."/>
            <person name="Kobayashi K."/>
            <person name="Saito M."/>
            <person name="Masuda T."/>
            <person name="Sasaki-Sekimoto Y."/>
            <person name="Mashiguchi K."/>
            <person name="Awai K."/>
            <person name="Shimojima M."/>
            <person name="Masuda S."/>
            <person name="Iwai M."/>
            <person name="Nobusawa T."/>
            <person name="Narise T."/>
            <person name="Kondo S."/>
            <person name="Saito H."/>
            <person name="Sato R."/>
            <person name="Murakawa M."/>
            <person name="Ihara Y."/>
            <person name="Oshima-Yamada Y."/>
            <person name="Ohtaka K."/>
            <person name="Satoh M."/>
            <person name="Sonobe K."/>
            <person name="Ishii M."/>
            <person name="Ohtani R."/>
            <person name="Kanamori-Sato M."/>
            <person name="Honoki R."/>
            <person name="Miyazaki D."/>
            <person name="Mochizuki H."/>
            <person name="Umetsu J."/>
            <person name="Higashi K."/>
            <person name="Shibata D."/>
            <person name="Kamiya Y."/>
            <person name="Sato N."/>
            <person name="Nakamura Y."/>
            <person name="Tabata S."/>
            <person name="Ida S."/>
            <person name="Kurokawa K."/>
            <person name="Ohta H."/>
        </authorList>
    </citation>
    <scope>NUCLEOTIDE SEQUENCE [LARGE SCALE GENOMIC DNA]</scope>
    <source>
        <strain evidence="9 10">NIES-2285</strain>
    </source>
</reference>
<dbReference type="GO" id="GO:0005337">
    <property type="term" value="F:nucleoside transmembrane transporter activity"/>
    <property type="evidence" value="ECO:0000318"/>
    <property type="project" value="GO_Central"/>
</dbReference>
<dbReference type="EMBL" id="DF236950">
    <property type="protein sequence ID" value="GAQ77565.1"/>
    <property type="molecule type" value="Genomic_DNA"/>
</dbReference>
<protein>
    <submittedName>
        <fullName evidence="9">Nucleoside transporter family protein</fullName>
    </submittedName>
</protein>
<keyword evidence="10" id="KW-1185">Reference proteome</keyword>
<evidence type="ECO:0000256" key="5">
    <source>
        <dbReference type="ARBA" id="ARBA00022989"/>
    </source>
</evidence>
<dbReference type="PANTHER" id="PTHR10332">
    <property type="entry name" value="EQUILIBRATIVE NUCLEOSIDE TRANSPORTER"/>
    <property type="match status" value="1"/>
</dbReference>
<dbReference type="PANTHER" id="PTHR10332:SF10">
    <property type="entry name" value="EQUILIBRATIVE NUCLEOSIDE TRANSPORTER 4"/>
    <property type="match status" value="1"/>
</dbReference>
<comment type="subcellular location">
    <subcellularLocation>
        <location evidence="1">Membrane</location>
        <topology evidence="1">Multi-pass membrane protein</topology>
    </subcellularLocation>
</comment>
<keyword evidence="6 8" id="KW-0472">Membrane</keyword>
<dbReference type="Pfam" id="PF01733">
    <property type="entry name" value="Nucleoside_tran"/>
    <property type="match status" value="1"/>
</dbReference>
<sequence length="497" mass="54296">MRRAGQSPRSGPEQEVVDRVAILHPKMTLELLNHDKPPDDKYNVAYIIFFAMGAGFLFPWNSFITAADYFGSLYPEAHIERSFSLAYMLPTLVSIVLLIKYGRHYAPASRITLGFAVFLLLLLIVPLIDIAVIRNGTGTPATLAITIGLVMVVGTMDAVVQGSLFGVAGELPEKFTQALSGGTGASGLLVSLLRCFTKAALPNTRRGMRASALLYFAISAVFIAGVLAAYRLLKKLPIIRYYERLKREREAEPETVVREEGSVAGPASIHEQSNGHNPQRYQRLEPAAGESSEGRPEESQGPVLVREPTLSAFLVSEILSPSPVVVELDPPQAPVKFVQVFRKIWVFAVMLLLIYEVTLSIFPGFLAEDVHSAALGDWYPVLLITAYNLGDLAGKMAPLVFVLRNDTVIVASVLLRVLFFPAFFVCVWGPAAMRSEWIVFSLTLALGVTNGYFTSVLMMLAPKRVDPHEAETAGTIMVLFLVTGLAAGAISGWLWLL</sequence>
<comment type="similarity">
    <text evidence="2">Belongs to the SLC29A/ENT transporter (TC 2.A.57) family.</text>
</comment>
<evidence type="ECO:0000256" key="2">
    <source>
        <dbReference type="ARBA" id="ARBA00007965"/>
    </source>
</evidence>
<feature type="transmembrane region" description="Helical" evidence="8">
    <location>
        <begin position="44"/>
        <end position="63"/>
    </location>
</feature>